<proteinExistence type="predicted"/>
<dbReference type="PANTHER" id="PTHR11070:SF59">
    <property type="entry name" value="DNA 3'-5' HELICASE"/>
    <property type="match status" value="1"/>
</dbReference>
<dbReference type="GO" id="GO:0043138">
    <property type="term" value="F:3'-5' DNA helicase activity"/>
    <property type="evidence" value="ECO:0007669"/>
    <property type="project" value="UniProtKB-EC"/>
</dbReference>
<evidence type="ECO:0000256" key="11">
    <source>
        <dbReference type="ARBA" id="ARBA00034617"/>
    </source>
</evidence>
<keyword evidence="9" id="KW-0234">DNA repair</keyword>
<evidence type="ECO:0000256" key="4">
    <source>
        <dbReference type="ARBA" id="ARBA00022801"/>
    </source>
</evidence>
<dbReference type="EC" id="5.6.2.4" evidence="12"/>
<sequence length="1059" mass="113640">MTTFELDDSQRAAVSAAAVGGLFRIVGAPGSGKTTVVTEIVAALIARDGESAVRILTPSRQAATRLRDLVALRVNVATRGPLARSVSSLAFEIVSAEQGPGFIARLMSGGDQDSDIKTLLDGEIADGTDGYWPASLNADVRRLREFRTQLRDLLSRSRDLGLVDESSGTPFAALTKLATTVERDSAGHADSESPAAAWIAAAQFFTTYRRLVARSRAGQVDPAELVDRARYIVESTASDAPRMALVVDDAHDLTPSQWRFVIAWAKHRGPVIAVGDPDVATSGFRGGQVTFLDDADLTWGPTHALTTIHRQSGVMPSLLGSIASAIGGGVPEIRRAYPAILEPTVARSLPGFELLSATAASPAHERDVVARYIRDAVARGNSYGDIAVVVRSGSMAESMVTHLNSMSIPTFSETTGSPLRDHPAVWSLLNLVSIGIGREPMTASLAQELLLGPFGRLTTLDLRRFRRNLRKAEIASGGNRLADELMLEALMERGTFETEVKFAAPGVRWIVDTLRALRLVAGRQIDELLWVVWARSDRETAWTAATLRTGPAAVKAHESLDAVMALFGVAATSLENVPTESADVFLDRVLGQTVPNDSLTPRATSGSVLVCTPAATVGREFDVVVVAGLNEGVWPNTRPRSALLKANELSLVHAGIDQRTVDYRRDVIFDEVRLFLVAMSRARHRILVTAIQSEDETPSGLFRMVAGEKSAGDDFSRAVPAHNSRGGVFVPESIDASIGDMVGRLRHLLMSSTGSPTERSRAAAALRELADRGVAGAHPDSWIGYRQTTPIELFSGTHVPVSPSNLQTFDASALDWFVSSVAGGASGLSAAIGTLVHRAIEVAPDGTRDDLWAAVEDKWNEVNFDAPWLRAQWLATTRSMIDALADYVRDAAREGRRVLDSEKFTTVTLSTTEKGGLDIVVGGTIDRVERLSDGSVSIIDIKTAKAPESAKGAESHLQLKAYQLAFSHKALGDAVAEATALHSAGLLYPRVANKNSLYTVRTQSAMDATALDDFTNKVIDLGVAMHSERFIGPETAPEYSGARDLETTWVRISEVSSDE</sequence>
<dbReference type="AlphaFoldDB" id="A0A6J6B472"/>
<evidence type="ECO:0000256" key="2">
    <source>
        <dbReference type="ARBA" id="ARBA00022741"/>
    </source>
</evidence>
<dbReference type="SUPFAM" id="SSF52540">
    <property type="entry name" value="P-loop containing nucleoside triphosphate hydrolases"/>
    <property type="match status" value="1"/>
</dbReference>
<dbReference type="InterPro" id="IPR038726">
    <property type="entry name" value="PDDEXK_AddAB-type"/>
</dbReference>
<dbReference type="Pfam" id="PF13245">
    <property type="entry name" value="AAA_19"/>
    <property type="match status" value="1"/>
</dbReference>
<evidence type="ECO:0000256" key="8">
    <source>
        <dbReference type="ARBA" id="ARBA00023125"/>
    </source>
</evidence>
<comment type="catalytic activity">
    <reaction evidence="13">
        <text>ATP + H2O = ADP + phosphate + H(+)</text>
        <dbReference type="Rhea" id="RHEA:13065"/>
        <dbReference type="ChEBI" id="CHEBI:15377"/>
        <dbReference type="ChEBI" id="CHEBI:15378"/>
        <dbReference type="ChEBI" id="CHEBI:30616"/>
        <dbReference type="ChEBI" id="CHEBI:43474"/>
        <dbReference type="ChEBI" id="CHEBI:456216"/>
        <dbReference type="EC" id="5.6.2.4"/>
    </reaction>
</comment>
<keyword evidence="10" id="KW-0413">Isomerase</keyword>
<keyword evidence="4" id="KW-0378">Hydrolase</keyword>
<dbReference type="Gene3D" id="3.40.50.300">
    <property type="entry name" value="P-loop containing nucleotide triphosphate hydrolases"/>
    <property type="match status" value="2"/>
</dbReference>
<dbReference type="InterPro" id="IPR014017">
    <property type="entry name" value="DNA_helicase_UvrD-like_C"/>
</dbReference>
<evidence type="ECO:0000313" key="15">
    <source>
        <dbReference type="EMBL" id="CAB4533586.1"/>
    </source>
</evidence>
<evidence type="ECO:0000256" key="3">
    <source>
        <dbReference type="ARBA" id="ARBA00022763"/>
    </source>
</evidence>
<dbReference type="Gene3D" id="1.10.486.10">
    <property type="entry name" value="PCRA, domain 4"/>
    <property type="match status" value="1"/>
</dbReference>
<dbReference type="Pfam" id="PF13361">
    <property type="entry name" value="UvrD_C"/>
    <property type="match status" value="1"/>
</dbReference>
<dbReference type="GO" id="GO:0005524">
    <property type="term" value="F:ATP binding"/>
    <property type="evidence" value="ECO:0007669"/>
    <property type="project" value="UniProtKB-KW"/>
</dbReference>
<dbReference type="GO" id="GO:0003677">
    <property type="term" value="F:DNA binding"/>
    <property type="evidence" value="ECO:0007669"/>
    <property type="project" value="UniProtKB-KW"/>
</dbReference>
<keyword evidence="6" id="KW-0269">Exonuclease</keyword>
<dbReference type="PROSITE" id="PS51198">
    <property type="entry name" value="UVRD_HELICASE_ATP_BIND"/>
    <property type="match status" value="1"/>
</dbReference>
<evidence type="ECO:0000259" key="14">
    <source>
        <dbReference type="PROSITE" id="PS51198"/>
    </source>
</evidence>
<dbReference type="InterPro" id="IPR027417">
    <property type="entry name" value="P-loop_NTPase"/>
</dbReference>
<dbReference type="InterPro" id="IPR011604">
    <property type="entry name" value="PDDEXK-like_dom_sf"/>
</dbReference>
<keyword evidence="1" id="KW-0540">Nuclease</keyword>
<dbReference type="InterPro" id="IPR000212">
    <property type="entry name" value="DNA_helicase_UvrD/REP"/>
</dbReference>
<reference evidence="15" key="1">
    <citation type="submission" date="2020-05" db="EMBL/GenBank/DDBJ databases">
        <authorList>
            <person name="Chiriac C."/>
            <person name="Salcher M."/>
            <person name="Ghai R."/>
            <person name="Kavagutti S V."/>
        </authorList>
    </citation>
    <scope>NUCLEOTIDE SEQUENCE</scope>
</reference>
<keyword evidence="8" id="KW-0238">DNA-binding</keyword>
<evidence type="ECO:0000256" key="10">
    <source>
        <dbReference type="ARBA" id="ARBA00023235"/>
    </source>
</evidence>
<keyword evidence="3" id="KW-0227">DNA damage</keyword>
<dbReference type="EMBL" id="CAEZSG010000030">
    <property type="protein sequence ID" value="CAB4533586.1"/>
    <property type="molecule type" value="Genomic_DNA"/>
</dbReference>
<comment type="catalytic activity">
    <reaction evidence="11">
        <text>Couples ATP hydrolysis with the unwinding of duplex DNA by translocating in the 3'-5' direction.</text>
        <dbReference type="EC" id="5.6.2.4"/>
    </reaction>
</comment>
<dbReference type="GO" id="GO:0000725">
    <property type="term" value="P:recombinational repair"/>
    <property type="evidence" value="ECO:0007669"/>
    <property type="project" value="TreeGrafter"/>
</dbReference>
<gene>
    <name evidence="15" type="ORF">UFOPK1413_00309</name>
</gene>
<dbReference type="PANTHER" id="PTHR11070">
    <property type="entry name" value="UVRD / RECB / PCRA DNA HELICASE FAMILY MEMBER"/>
    <property type="match status" value="1"/>
</dbReference>
<keyword evidence="2" id="KW-0547">Nucleotide-binding</keyword>
<dbReference type="Pfam" id="PF12705">
    <property type="entry name" value="PDDEXK_1"/>
    <property type="match status" value="1"/>
</dbReference>
<dbReference type="InterPro" id="IPR014016">
    <property type="entry name" value="UvrD-like_ATP-bd"/>
</dbReference>
<evidence type="ECO:0000256" key="6">
    <source>
        <dbReference type="ARBA" id="ARBA00022839"/>
    </source>
</evidence>
<keyword evidence="5" id="KW-0347">Helicase</keyword>
<keyword evidence="7" id="KW-0067">ATP-binding</keyword>
<evidence type="ECO:0000256" key="7">
    <source>
        <dbReference type="ARBA" id="ARBA00022840"/>
    </source>
</evidence>
<dbReference type="GO" id="GO:0004527">
    <property type="term" value="F:exonuclease activity"/>
    <property type="evidence" value="ECO:0007669"/>
    <property type="project" value="UniProtKB-KW"/>
</dbReference>
<evidence type="ECO:0000256" key="13">
    <source>
        <dbReference type="ARBA" id="ARBA00048988"/>
    </source>
</evidence>
<evidence type="ECO:0000256" key="9">
    <source>
        <dbReference type="ARBA" id="ARBA00023204"/>
    </source>
</evidence>
<name>A0A6J6B472_9ZZZZ</name>
<accession>A0A6J6B472</accession>
<dbReference type="GO" id="GO:0033202">
    <property type="term" value="C:DNA helicase complex"/>
    <property type="evidence" value="ECO:0007669"/>
    <property type="project" value="TreeGrafter"/>
</dbReference>
<dbReference type="GO" id="GO:0005829">
    <property type="term" value="C:cytosol"/>
    <property type="evidence" value="ECO:0007669"/>
    <property type="project" value="TreeGrafter"/>
</dbReference>
<evidence type="ECO:0000256" key="12">
    <source>
        <dbReference type="ARBA" id="ARBA00034808"/>
    </source>
</evidence>
<evidence type="ECO:0000256" key="1">
    <source>
        <dbReference type="ARBA" id="ARBA00022722"/>
    </source>
</evidence>
<evidence type="ECO:0000256" key="5">
    <source>
        <dbReference type="ARBA" id="ARBA00022806"/>
    </source>
</evidence>
<protein>
    <recommendedName>
        <fullName evidence="12">DNA 3'-5' helicase</fullName>
        <ecNumber evidence="12">5.6.2.4</ecNumber>
    </recommendedName>
</protein>
<dbReference type="Gene3D" id="3.90.320.10">
    <property type="match status" value="1"/>
</dbReference>
<feature type="domain" description="UvrD-like helicase ATP-binding" evidence="14">
    <location>
        <begin position="6"/>
        <end position="312"/>
    </location>
</feature>
<organism evidence="15">
    <name type="scientific">freshwater metagenome</name>
    <dbReference type="NCBI Taxonomy" id="449393"/>
    <lineage>
        <taxon>unclassified sequences</taxon>
        <taxon>metagenomes</taxon>
        <taxon>ecological metagenomes</taxon>
    </lineage>
</organism>